<dbReference type="SUPFAM" id="SSF51735">
    <property type="entry name" value="NAD(P)-binding Rossmann-fold domains"/>
    <property type="match status" value="1"/>
</dbReference>
<sequence>ASKQIGDFFARIKLPKITGYLFTGLIAGGFILGFVSEEAVRSLKFIDEIALAFIAFAAGNELFLPELKGRFKSIGWVAGSLVVTSFVFGSVAVFLLADFVPFMRDMPTMSRVAVAILAGAIMVARSPSVAIAIVKELRAKGPFTQIVLGVTMITDVVVITLFALSAAMADAFLNQASISLRFVALIGADLLLALLAAYGLFKVLEMILATRVNLNVKTVLILLSGFAVFLLSTVIREASHANLPFEILIEPLLVCMVAGFFVNNYSQRRVEFGKILHDAGPIIFVAFFTITGASLKLDVLGQIWPIALALFAVRVIAIITGSAFGGLMSGDRMHRSKYGWMAYVTQAGVALGLAKEVAGEFPEFGDAFATMIIAVVVLNEIFGPLLFKFVIGRSGEAHTRGETAPFDGVRDVIIFGLRAQAVTLARQLQRHDWQVKLVCRSKERMDELAAPDVNIQLIDDLSLTTLKKLDTEHADTIVSFLSDEESYQVCELAYEHFGIETIVVRLRDRANFDRFHKLGVMVVEPQTAVVSLLEHFVRSPAGTSLLLGMDEGQEVVDMEVRDPNLHGVALRDLRLPLDVLILSIHRNGHTLVSRGHTQLHLGDKVTMVGPQEKLDEVMLRFDG</sequence>
<dbReference type="InterPro" id="IPR003148">
    <property type="entry name" value="RCK_N"/>
</dbReference>
<dbReference type="Gene3D" id="3.40.50.720">
    <property type="entry name" value="NAD(P)-binding Rossmann-like Domain"/>
    <property type="match status" value="1"/>
</dbReference>
<feature type="transmembrane region" description="Helical" evidence="5">
    <location>
        <begin position="303"/>
        <end position="326"/>
    </location>
</feature>
<feature type="non-terminal residue" evidence="8">
    <location>
        <position position="1"/>
    </location>
</feature>
<dbReference type="PROSITE" id="PS51202">
    <property type="entry name" value="RCK_C"/>
    <property type="match status" value="1"/>
</dbReference>
<evidence type="ECO:0000259" key="6">
    <source>
        <dbReference type="PROSITE" id="PS51201"/>
    </source>
</evidence>
<feature type="transmembrane region" description="Helical" evidence="5">
    <location>
        <begin position="42"/>
        <end position="64"/>
    </location>
</feature>
<dbReference type="GO" id="GO:0015297">
    <property type="term" value="F:antiporter activity"/>
    <property type="evidence" value="ECO:0007669"/>
    <property type="project" value="InterPro"/>
</dbReference>
<evidence type="ECO:0000256" key="1">
    <source>
        <dbReference type="ARBA" id="ARBA00004141"/>
    </source>
</evidence>
<protein>
    <submittedName>
        <fullName evidence="8">Transporter</fullName>
    </submittedName>
</protein>
<dbReference type="Pfam" id="PF02080">
    <property type="entry name" value="TrkA_C"/>
    <property type="match status" value="1"/>
</dbReference>
<feature type="transmembrane region" description="Helical" evidence="5">
    <location>
        <begin position="76"/>
        <end position="100"/>
    </location>
</feature>
<dbReference type="Pfam" id="PF00999">
    <property type="entry name" value="Na_H_Exchanger"/>
    <property type="match status" value="1"/>
</dbReference>
<dbReference type="PANTHER" id="PTHR43021">
    <property type="entry name" value="NA(+)/H(+) ANTIPORTER-RELATED"/>
    <property type="match status" value="1"/>
</dbReference>
<dbReference type="Pfam" id="PF02254">
    <property type="entry name" value="TrkA_N"/>
    <property type="match status" value="1"/>
</dbReference>
<dbReference type="InterPro" id="IPR006153">
    <property type="entry name" value="Cation/H_exchanger_TM"/>
</dbReference>
<comment type="subcellular location">
    <subcellularLocation>
        <location evidence="1">Membrane</location>
        <topology evidence="1">Multi-pass membrane protein</topology>
    </subcellularLocation>
</comment>
<dbReference type="InterPro" id="IPR038770">
    <property type="entry name" value="Na+/solute_symporter_sf"/>
</dbReference>
<dbReference type="InterPro" id="IPR036291">
    <property type="entry name" value="NAD(P)-bd_dom_sf"/>
</dbReference>
<keyword evidence="3 5" id="KW-1133">Transmembrane helix</keyword>
<feature type="transmembrane region" description="Helical" evidence="5">
    <location>
        <begin position="146"/>
        <end position="168"/>
    </location>
</feature>
<keyword evidence="2 5" id="KW-0812">Transmembrane</keyword>
<feature type="domain" description="RCK C-terminal" evidence="7">
    <location>
        <begin position="542"/>
        <end position="623"/>
    </location>
</feature>
<gene>
    <name evidence="8" type="ORF">MNBD_CHLOROFLEXI01-2763</name>
</gene>
<feature type="transmembrane region" description="Helical" evidence="5">
    <location>
        <begin position="278"/>
        <end position="297"/>
    </location>
</feature>
<dbReference type="SUPFAM" id="SSF116726">
    <property type="entry name" value="TrkA C-terminal domain-like"/>
    <property type="match status" value="1"/>
</dbReference>
<feature type="domain" description="RCK N-terminal" evidence="6">
    <location>
        <begin position="409"/>
        <end position="529"/>
    </location>
</feature>
<accession>A0A3B0VWG0</accession>
<dbReference type="InterPro" id="IPR006037">
    <property type="entry name" value="RCK_C"/>
</dbReference>
<evidence type="ECO:0000256" key="4">
    <source>
        <dbReference type="ARBA" id="ARBA00023136"/>
    </source>
</evidence>
<feature type="transmembrane region" description="Helical" evidence="5">
    <location>
        <begin position="17"/>
        <end position="36"/>
    </location>
</feature>
<feature type="transmembrane region" description="Helical" evidence="5">
    <location>
        <begin position="180"/>
        <end position="201"/>
    </location>
</feature>
<feature type="transmembrane region" description="Helical" evidence="5">
    <location>
        <begin position="112"/>
        <end position="134"/>
    </location>
</feature>
<evidence type="ECO:0000256" key="5">
    <source>
        <dbReference type="SAM" id="Phobius"/>
    </source>
</evidence>
<name>A0A3B0VWG0_9ZZZZ</name>
<dbReference type="AlphaFoldDB" id="A0A3B0VWG0"/>
<dbReference type="GO" id="GO:0006813">
    <property type="term" value="P:potassium ion transport"/>
    <property type="evidence" value="ECO:0007669"/>
    <property type="project" value="InterPro"/>
</dbReference>
<evidence type="ECO:0000256" key="2">
    <source>
        <dbReference type="ARBA" id="ARBA00022692"/>
    </source>
</evidence>
<reference evidence="8" key="1">
    <citation type="submission" date="2018-06" db="EMBL/GenBank/DDBJ databases">
        <authorList>
            <person name="Zhirakovskaya E."/>
        </authorList>
    </citation>
    <scope>NUCLEOTIDE SEQUENCE</scope>
</reference>
<evidence type="ECO:0000256" key="3">
    <source>
        <dbReference type="ARBA" id="ARBA00022989"/>
    </source>
</evidence>
<proteinExistence type="predicted"/>
<feature type="transmembrane region" description="Helical" evidence="5">
    <location>
        <begin position="367"/>
        <end position="391"/>
    </location>
</feature>
<evidence type="ECO:0000259" key="7">
    <source>
        <dbReference type="PROSITE" id="PS51202"/>
    </source>
</evidence>
<dbReference type="GO" id="GO:1902600">
    <property type="term" value="P:proton transmembrane transport"/>
    <property type="evidence" value="ECO:0007669"/>
    <property type="project" value="InterPro"/>
</dbReference>
<dbReference type="InterPro" id="IPR036721">
    <property type="entry name" value="RCK_C_sf"/>
</dbReference>
<feature type="transmembrane region" description="Helical" evidence="5">
    <location>
        <begin position="338"/>
        <end position="355"/>
    </location>
</feature>
<keyword evidence="4 5" id="KW-0472">Membrane</keyword>
<dbReference type="GO" id="GO:0008324">
    <property type="term" value="F:monoatomic cation transmembrane transporter activity"/>
    <property type="evidence" value="ECO:0007669"/>
    <property type="project" value="InterPro"/>
</dbReference>
<dbReference type="GO" id="GO:0016020">
    <property type="term" value="C:membrane"/>
    <property type="evidence" value="ECO:0007669"/>
    <property type="project" value="UniProtKB-SubCell"/>
</dbReference>
<dbReference type="PROSITE" id="PS51201">
    <property type="entry name" value="RCK_N"/>
    <property type="match status" value="1"/>
</dbReference>
<dbReference type="PANTHER" id="PTHR43021:SF2">
    <property type="entry name" value="CATION_H+ EXCHANGER DOMAIN-CONTAINING PROTEIN"/>
    <property type="match status" value="1"/>
</dbReference>
<dbReference type="EMBL" id="UOEU01000829">
    <property type="protein sequence ID" value="VAW41219.1"/>
    <property type="molecule type" value="Genomic_DNA"/>
</dbReference>
<organism evidence="8">
    <name type="scientific">hydrothermal vent metagenome</name>
    <dbReference type="NCBI Taxonomy" id="652676"/>
    <lineage>
        <taxon>unclassified sequences</taxon>
        <taxon>metagenomes</taxon>
        <taxon>ecological metagenomes</taxon>
    </lineage>
</organism>
<dbReference type="Gene3D" id="3.30.70.1450">
    <property type="entry name" value="Regulator of K+ conductance, C-terminal domain"/>
    <property type="match status" value="1"/>
</dbReference>
<evidence type="ECO:0000313" key="8">
    <source>
        <dbReference type="EMBL" id="VAW41219.1"/>
    </source>
</evidence>
<feature type="transmembrane region" description="Helical" evidence="5">
    <location>
        <begin position="247"/>
        <end position="266"/>
    </location>
</feature>
<feature type="transmembrane region" description="Helical" evidence="5">
    <location>
        <begin position="213"/>
        <end position="235"/>
    </location>
</feature>
<dbReference type="Gene3D" id="1.20.1530.20">
    <property type="match status" value="1"/>
</dbReference>